<dbReference type="NCBIfam" id="TIGR00573">
    <property type="entry name" value="dnaq"/>
    <property type="match status" value="1"/>
</dbReference>
<dbReference type="PANTHER" id="PTHR30231:SF41">
    <property type="entry name" value="DNA POLYMERASE III SUBUNIT EPSILON"/>
    <property type="match status" value="1"/>
</dbReference>
<dbReference type="Proteomes" id="UP001171111">
    <property type="component" value="Unassembled WGS sequence"/>
</dbReference>
<dbReference type="NCBIfam" id="NF006316">
    <property type="entry name" value="PRK08517.1"/>
    <property type="match status" value="1"/>
</dbReference>
<dbReference type="InterPro" id="IPR013520">
    <property type="entry name" value="Ribonucl_H"/>
</dbReference>
<dbReference type="EMBL" id="JAULJQ010000001">
    <property type="protein sequence ID" value="MDO2408619.1"/>
    <property type="molecule type" value="Genomic_DNA"/>
</dbReference>
<dbReference type="InterPro" id="IPR006054">
    <property type="entry name" value="DnaQ"/>
</dbReference>
<dbReference type="SMART" id="SM00479">
    <property type="entry name" value="EXOIII"/>
    <property type="match status" value="1"/>
</dbReference>
<organism evidence="2 3">
    <name type="scientific">Campylobacter magnus</name>
    <dbReference type="NCBI Taxonomy" id="3026462"/>
    <lineage>
        <taxon>Bacteria</taxon>
        <taxon>Pseudomonadati</taxon>
        <taxon>Campylobacterota</taxon>
        <taxon>Epsilonproteobacteria</taxon>
        <taxon>Campylobacterales</taxon>
        <taxon>Campylobacteraceae</taxon>
        <taxon>Campylobacter</taxon>
    </lineage>
</organism>
<dbReference type="RefSeq" id="WP_302243348.1">
    <property type="nucleotide sequence ID" value="NZ_JAULJQ010000001.1"/>
</dbReference>
<keyword evidence="3" id="KW-1185">Reference proteome</keyword>
<accession>A0ABT8T4X2</accession>
<dbReference type="Pfam" id="PF00929">
    <property type="entry name" value="RNase_T"/>
    <property type="match status" value="1"/>
</dbReference>
<protein>
    <submittedName>
        <fullName evidence="2">3'-5' exonuclease</fullName>
    </submittedName>
</protein>
<name>A0ABT8T4X2_9BACT</name>
<evidence type="ECO:0000259" key="1">
    <source>
        <dbReference type="SMART" id="SM00479"/>
    </source>
</evidence>
<dbReference type="PANTHER" id="PTHR30231">
    <property type="entry name" value="DNA POLYMERASE III SUBUNIT EPSILON"/>
    <property type="match status" value="1"/>
</dbReference>
<keyword evidence="2" id="KW-0378">Hydrolase</keyword>
<dbReference type="CDD" id="cd06127">
    <property type="entry name" value="DEDDh"/>
    <property type="match status" value="1"/>
</dbReference>
<dbReference type="Gene3D" id="3.30.420.10">
    <property type="entry name" value="Ribonuclease H-like superfamily/Ribonuclease H"/>
    <property type="match status" value="1"/>
</dbReference>
<dbReference type="InterPro" id="IPR012337">
    <property type="entry name" value="RNaseH-like_sf"/>
</dbReference>
<reference evidence="2 3" key="1">
    <citation type="submission" date="2023-06" db="EMBL/GenBank/DDBJ databases">
        <title>Campylobacter magnum sp. nov., isolated from cecal contents of domestic pigs (Sus scrofa domesticus).</title>
        <authorList>
            <person name="Papic B."/>
            <person name="Gruntar I."/>
        </authorList>
    </citation>
    <scope>NUCLEOTIDE SEQUENCE [LARGE SCALE GENOMIC DNA]</scope>
    <source>
        <strain evidence="3">34484-21</strain>
    </source>
</reference>
<feature type="domain" description="Exonuclease" evidence="1">
    <location>
        <begin position="78"/>
        <end position="240"/>
    </location>
</feature>
<sequence>MIKARKKQKVDKFANFIDILKKAPLSRDAFVQIAGRALGEYGFDVSEIENFFALGLELFEREGHVGLATAERLLDEQEFCVVDIETTGSVRSGQIIEIGAIKLKGGEKIGHFSTLVFAPQVPPVITELTGITSAMLVGAPSLAHALCEFRRFLGQAVFVAHNVSFDFGFISTSLVSLGQPPLFNRRLCTVELARRTIESERYGLDVLKELLGIKNTHHRAYSDAISAGQILLHGFKKLPDWVHTPEDLITFSKTAPSLQLEREEIREYVEF</sequence>
<evidence type="ECO:0000313" key="3">
    <source>
        <dbReference type="Proteomes" id="UP001171111"/>
    </source>
</evidence>
<evidence type="ECO:0000313" key="2">
    <source>
        <dbReference type="EMBL" id="MDO2408619.1"/>
    </source>
</evidence>
<keyword evidence="2" id="KW-0269">Exonuclease</keyword>
<dbReference type="SUPFAM" id="SSF53098">
    <property type="entry name" value="Ribonuclease H-like"/>
    <property type="match status" value="1"/>
</dbReference>
<comment type="caution">
    <text evidence="2">The sequence shown here is derived from an EMBL/GenBank/DDBJ whole genome shotgun (WGS) entry which is preliminary data.</text>
</comment>
<keyword evidence="2" id="KW-0540">Nuclease</keyword>
<proteinExistence type="predicted"/>
<dbReference type="InterPro" id="IPR036397">
    <property type="entry name" value="RNaseH_sf"/>
</dbReference>
<gene>
    <name evidence="2" type="ORF">Q2362_00710</name>
</gene>
<dbReference type="GO" id="GO:0004527">
    <property type="term" value="F:exonuclease activity"/>
    <property type="evidence" value="ECO:0007669"/>
    <property type="project" value="UniProtKB-KW"/>
</dbReference>